<proteinExistence type="predicted"/>
<dbReference type="PANTHER" id="PTHR34822:SF1">
    <property type="entry name" value="GRPB FAMILY PROTEIN"/>
    <property type="match status" value="1"/>
</dbReference>
<evidence type="ECO:0000313" key="1">
    <source>
        <dbReference type="EMBL" id="MFC3761523.1"/>
    </source>
</evidence>
<dbReference type="RefSeq" id="WP_205113984.1">
    <property type="nucleotide sequence ID" value="NZ_JAFBCM010000001.1"/>
</dbReference>
<protein>
    <submittedName>
        <fullName evidence="1">GrpB family protein</fullName>
    </submittedName>
</protein>
<dbReference type="Proteomes" id="UP001595699">
    <property type="component" value="Unassembled WGS sequence"/>
</dbReference>
<dbReference type="Pfam" id="PF04229">
    <property type="entry name" value="GrpB"/>
    <property type="match status" value="1"/>
</dbReference>
<name>A0ABV7Y9W3_9ACTN</name>
<dbReference type="SUPFAM" id="SSF81301">
    <property type="entry name" value="Nucleotidyltransferase"/>
    <property type="match status" value="1"/>
</dbReference>
<organism evidence="1 2">
    <name type="scientific">Tenggerimyces flavus</name>
    <dbReference type="NCBI Taxonomy" id="1708749"/>
    <lineage>
        <taxon>Bacteria</taxon>
        <taxon>Bacillati</taxon>
        <taxon>Actinomycetota</taxon>
        <taxon>Actinomycetes</taxon>
        <taxon>Propionibacteriales</taxon>
        <taxon>Nocardioidaceae</taxon>
        <taxon>Tenggerimyces</taxon>
    </lineage>
</organism>
<evidence type="ECO:0000313" key="2">
    <source>
        <dbReference type="Proteomes" id="UP001595699"/>
    </source>
</evidence>
<sequence>MRTAFDATTLGVRRGAVELMPADPTWAEAYERALPLLRGALAGIAVAIEHIGSTAIPGLPAKPILDVAVGLPPGCDPAEVDEPLVALGFVYRGSDESRTTYGWESEPRVRVVNLHVVEHEGRTWREYVAFRDALRADPEARDAYAVLKQDLAERFPADRASYIAGKDAFVARVLAGG</sequence>
<accession>A0ABV7Y9W3</accession>
<dbReference type="InterPro" id="IPR043519">
    <property type="entry name" value="NT_sf"/>
</dbReference>
<comment type="caution">
    <text evidence="1">The sequence shown here is derived from an EMBL/GenBank/DDBJ whole genome shotgun (WGS) entry which is preliminary data.</text>
</comment>
<dbReference type="InterPro" id="IPR007344">
    <property type="entry name" value="GrpB/CoaE"/>
</dbReference>
<reference evidence="2" key="1">
    <citation type="journal article" date="2019" name="Int. J. Syst. Evol. Microbiol.">
        <title>The Global Catalogue of Microorganisms (GCM) 10K type strain sequencing project: providing services to taxonomists for standard genome sequencing and annotation.</title>
        <authorList>
            <consortium name="The Broad Institute Genomics Platform"/>
            <consortium name="The Broad Institute Genome Sequencing Center for Infectious Disease"/>
            <person name="Wu L."/>
            <person name="Ma J."/>
        </authorList>
    </citation>
    <scope>NUCLEOTIDE SEQUENCE [LARGE SCALE GENOMIC DNA]</scope>
    <source>
        <strain evidence="2">CGMCC 4.7241</strain>
    </source>
</reference>
<dbReference type="PANTHER" id="PTHR34822">
    <property type="entry name" value="GRPB DOMAIN PROTEIN (AFU_ORTHOLOGUE AFUA_1G01530)"/>
    <property type="match status" value="1"/>
</dbReference>
<keyword evidence="2" id="KW-1185">Reference proteome</keyword>
<gene>
    <name evidence="1" type="ORF">ACFOUW_11795</name>
</gene>
<dbReference type="EMBL" id="JBHRZH010000009">
    <property type="protein sequence ID" value="MFC3761523.1"/>
    <property type="molecule type" value="Genomic_DNA"/>
</dbReference>
<dbReference type="Gene3D" id="3.30.460.10">
    <property type="entry name" value="Beta Polymerase, domain 2"/>
    <property type="match status" value="1"/>
</dbReference>